<evidence type="ECO:0000259" key="8">
    <source>
        <dbReference type="PROSITE" id="PS50126"/>
    </source>
</evidence>
<evidence type="ECO:0000256" key="3">
    <source>
        <dbReference type="ARBA" id="ARBA00022884"/>
    </source>
</evidence>
<dbReference type="CDD" id="cd04465">
    <property type="entry name" value="S1_RPS1_repeat_ec2_hs2"/>
    <property type="match status" value="1"/>
</dbReference>
<dbReference type="PROSITE" id="PS50126">
    <property type="entry name" value="S1"/>
    <property type="match status" value="6"/>
</dbReference>
<feature type="domain" description="S1 motif" evidence="8">
    <location>
        <begin position="450"/>
        <end position="517"/>
    </location>
</feature>
<sequence length="565" mass="64640">MKMEGMKGMDEYFDVSLRQIKEGDIIEGRILKITEREVFIDIGAKSEGICPLSEFKNPEEIKKGSSVYVYVEEVEGEDGFIILSKHKAEFILAWDKIKAIYDENRTINVKVIKKVKGGLVVDVFGVDAFLPGSQIDLKLVKNFSQWVGKEIPVKIIKINKLRKNIVVSRKAAIEEEIAKKRERIEREFKIGDIVEAEIRNLTNSAVFVDVNGIDGIVSVQELSSRKIKHPKEVVSIGEKMKFKIIGIDLENLTLHLSLKALLPSIWEELEKKYPLGERVRGKVKKILDYGILVELEPEIVGFVHLSEMSWKKSIKHPSEIVKEGMYVDAIVLDIDKEKGKISLGMKQTQPDPWSAVEENFPVGSVVRGIVKGFDNFGAFVELEEGIEGYLHIADISWTRRFHKPEEALKIGQKLKLKVIEVDRKNRILYLSLKHLRPDPWEEIKKRLSLVGSIKAPITEITSRGIVVEVDKGLEGFVPANHLSRKGNLNEIYKIGEEINLKVMKVEPQKKRILLSEKEYEKLMEKKEIEKFIKKTEEPVRIQLGEILRGELEKLFNIEEESEKES</sequence>
<gene>
    <name evidence="9" type="ORF">ENT96_01430</name>
</gene>
<name>A0A7V4EB43_UNCW3</name>
<feature type="domain" description="S1 motif" evidence="8">
    <location>
        <begin position="276"/>
        <end position="346"/>
    </location>
</feature>
<dbReference type="InterPro" id="IPR003029">
    <property type="entry name" value="S1_domain"/>
</dbReference>
<feature type="domain" description="S1 motif" evidence="8">
    <location>
        <begin position="104"/>
        <end position="170"/>
    </location>
</feature>
<protein>
    <recommendedName>
        <fullName evidence="7">30S ribosomal protein S1</fullName>
    </recommendedName>
</protein>
<dbReference type="GO" id="GO:0003729">
    <property type="term" value="F:mRNA binding"/>
    <property type="evidence" value="ECO:0007669"/>
    <property type="project" value="TreeGrafter"/>
</dbReference>
<dbReference type="CDD" id="cd00164">
    <property type="entry name" value="S1_like"/>
    <property type="match status" value="1"/>
</dbReference>
<dbReference type="Pfam" id="PF00575">
    <property type="entry name" value="S1"/>
    <property type="match status" value="6"/>
</dbReference>
<dbReference type="AlphaFoldDB" id="A0A7V4EB43"/>
<evidence type="ECO:0000256" key="2">
    <source>
        <dbReference type="ARBA" id="ARBA00022737"/>
    </source>
</evidence>
<dbReference type="SMART" id="SM00316">
    <property type="entry name" value="S1"/>
    <property type="match status" value="6"/>
</dbReference>
<organism evidence="9">
    <name type="scientific">candidate division WOR-3 bacterium</name>
    <dbReference type="NCBI Taxonomy" id="2052148"/>
    <lineage>
        <taxon>Bacteria</taxon>
        <taxon>Bacteria division WOR-3</taxon>
    </lineage>
</organism>
<dbReference type="GO" id="GO:0022627">
    <property type="term" value="C:cytosolic small ribosomal subunit"/>
    <property type="evidence" value="ECO:0007669"/>
    <property type="project" value="TreeGrafter"/>
</dbReference>
<dbReference type="Gene3D" id="2.40.50.140">
    <property type="entry name" value="Nucleic acid-binding proteins"/>
    <property type="match status" value="6"/>
</dbReference>
<evidence type="ECO:0000256" key="4">
    <source>
        <dbReference type="ARBA" id="ARBA00022980"/>
    </source>
</evidence>
<dbReference type="SUPFAM" id="SSF50249">
    <property type="entry name" value="Nucleic acid-binding proteins"/>
    <property type="match status" value="6"/>
</dbReference>
<dbReference type="PANTHER" id="PTHR10724">
    <property type="entry name" value="30S RIBOSOMAL PROTEIN S1"/>
    <property type="match status" value="1"/>
</dbReference>
<reference evidence="9" key="1">
    <citation type="journal article" date="2020" name="mSystems">
        <title>Genome- and Community-Level Interaction Insights into Carbon Utilization and Element Cycling Functions of Hydrothermarchaeota in Hydrothermal Sediment.</title>
        <authorList>
            <person name="Zhou Z."/>
            <person name="Liu Y."/>
            <person name="Xu W."/>
            <person name="Pan J."/>
            <person name="Luo Z.H."/>
            <person name="Li M."/>
        </authorList>
    </citation>
    <scope>NUCLEOTIDE SEQUENCE [LARGE SCALE GENOMIC DNA]</scope>
    <source>
        <strain evidence="9">SpSt-626</strain>
    </source>
</reference>
<keyword evidence="3 7" id="KW-0694">RNA-binding</keyword>
<comment type="function">
    <text evidence="6 7">Binds mRNA; thus facilitating recognition of the initiation point. It is needed to translate mRNA with a short Shine-Dalgarno (SD) purine-rich sequence.</text>
</comment>
<dbReference type="InterPro" id="IPR050437">
    <property type="entry name" value="Ribos_protein_bS1-like"/>
</dbReference>
<dbReference type="CDD" id="cd05687">
    <property type="entry name" value="S1_RPS1_repeat_ec1_hs1"/>
    <property type="match status" value="1"/>
</dbReference>
<feature type="domain" description="S1 motif" evidence="8">
    <location>
        <begin position="191"/>
        <end position="259"/>
    </location>
</feature>
<dbReference type="FunFam" id="2.40.50.140:FF:000103">
    <property type="entry name" value="protein RRP5 homolog"/>
    <property type="match status" value="1"/>
</dbReference>
<evidence type="ECO:0000256" key="7">
    <source>
        <dbReference type="PIRNR" id="PIRNR002111"/>
    </source>
</evidence>
<comment type="similarity">
    <text evidence="1 7">Belongs to the bacterial ribosomal protein bS1 family.</text>
</comment>
<dbReference type="EMBL" id="DTAR01000119">
    <property type="protein sequence ID" value="HGM97696.1"/>
    <property type="molecule type" value="Genomic_DNA"/>
</dbReference>
<dbReference type="InterPro" id="IPR000110">
    <property type="entry name" value="Ribosomal_bS1"/>
</dbReference>
<dbReference type="NCBIfam" id="NF004952">
    <property type="entry name" value="PRK06299.1-2"/>
    <property type="match status" value="1"/>
</dbReference>
<dbReference type="InterPro" id="IPR012340">
    <property type="entry name" value="NA-bd_OB-fold"/>
</dbReference>
<evidence type="ECO:0000256" key="6">
    <source>
        <dbReference type="ARBA" id="ARBA00025604"/>
    </source>
</evidence>
<dbReference type="GO" id="GO:0006412">
    <property type="term" value="P:translation"/>
    <property type="evidence" value="ECO:0007669"/>
    <property type="project" value="InterPro"/>
</dbReference>
<feature type="domain" description="S1 motif" evidence="8">
    <location>
        <begin position="23"/>
        <end position="86"/>
    </location>
</feature>
<proteinExistence type="inferred from homology"/>
<dbReference type="InterPro" id="IPR035104">
    <property type="entry name" value="Ribosomal_protein_S1-like"/>
</dbReference>
<dbReference type="PRINTS" id="PR00681">
    <property type="entry name" value="RIBOSOMALS1"/>
</dbReference>
<comment type="caution">
    <text evidence="9">The sequence shown here is derived from an EMBL/GenBank/DDBJ whole genome shotgun (WGS) entry which is preliminary data.</text>
</comment>
<evidence type="ECO:0000313" key="9">
    <source>
        <dbReference type="EMBL" id="HGM97696.1"/>
    </source>
</evidence>
<dbReference type="GO" id="GO:0003735">
    <property type="term" value="F:structural constituent of ribosome"/>
    <property type="evidence" value="ECO:0007669"/>
    <property type="project" value="InterPro"/>
</dbReference>
<dbReference type="PIRSF" id="PIRSF002111">
    <property type="entry name" value="RpsA"/>
    <property type="match status" value="1"/>
</dbReference>
<keyword evidence="4 7" id="KW-0689">Ribosomal protein</keyword>
<dbReference type="PANTHER" id="PTHR10724:SF7">
    <property type="entry name" value="SMALL RIBOSOMAL SUBUNIT PROTEIN BS1C"/>
    <property type="match status" value="1"/>
</dbReference>
<accession>A0A7V4EB43</accession>
<keyword evidence="2" id="KW-0677">Repeat</keyword>
<evidence type="ECO:0000256" key="5">
    <source>
        <dbReference type="ARBA" id="ARBA00023274"/>
    </source>
</evidence>
<evidence type="ECO:0000256" key="1">
    <source>
        <dbReference type="ARBA" id="ARBA00006767"/>
    </source>
</evidence>
<keyword evidence="5 7" id="KW-0687">Ribonucleoprotein</keyword>
<feature type="domain" description="S1 motif" evidence="8">
    <location>
        <begin position="363"/>
        <end position="433"/>
    </location>
</feature>